<dbReference type="GO" id="GO:0003684">
    <property type="term" value="F:damaged DNA binding"/>
    <property type="evidence" value="ECO:0007669"/>
    <property type="project" value="InterPro"/>
</dbReference>
<organism evidence="11 12">
    <name type="scientific">Candidatus Eubacterium faecipullorum</name>
    <dbReference type="NCBI Taxonomy" id="2838571"/>
    <lineage>
        <taxon>Bacteria</taxon>
        <taxon>Bacillati</taxon>
        <taxon>Bacillota</taxon>
        <taxon>Clostridia</taxon>
        <taxon>Eubacteriales</taxon>
        <taxon>Eubacteriaceae</taxon>
        <taxon>Eubacterium</taxon>
    </lineage>
</organism>
<dbReference type="Pfam" id="PF00730">
    <property type="entry name" value="HhH-GPD"/>
    <property type="match status" value="1"/>
</dbReference>
<keyword evidence="3" id="KW-0227">DNA damage</keyword>
<keyword evidence="4" id="KW-0378">Hydrolase</keyword>
<dbReference type="PANTHER" id="PTHR10242:SF2">
    <property type="entry name" value="N-GLYCOSYLASE_DNA LYASE"/>
    <property type="match status" value="1"/>
</dbReference>
<dbReference type="Gene3D" id="1.10.340.30">
    <property type="entry name" value="Hypothetical protein, domain 2"/>
    <property type="match status" value="1"/>
</dbReference>
<keyword evidence="5" id="KW-0234">DNA repair</keyword>
<evidence type="ECO:0000259" key="10">
    <source>
        <dbReference type="SMART" id="SM00478"/>
    </source>
</evidence>
<dbReference type="GO" id="GO:0006289">
    <property type="term" value="P:nucleotide-excision repair"/>
    <property type="evidence" value="ECO:0007669"/>
    <property type="project" value="InterPro"/>
</dbReference>
<name>A0A9D1RCU5_9FIRM</name>
<dbReference type="InterPro" id="IPR011257">
    <property type="entry name" value="DNA_glycosylase"/>
</dbReference>
<keyword evidence="7" id="KW-0511">Multifunctional enzyme</keyword>
<comment type="caution">
    <text evidence="11">The sequence shown here is derived from an EMBL/GenBank/DDBJ whole genome shotgun (WGS) entry which is preliminary data.</text>
</comment>
<proteinExistence type="inferred from homology"/>
<reference evidence="11" key="2">
    <citation type="submission" date="2021-04" db="EMBL/GenBank/DDBJ databases">
        <authorList>
            <person name="Gilroy R."/>
        </authorList>
    </citation>
    <scope>NUCLEOTIDE SEQUENCE</scope>
    <source>
        <strain evidence="11">421</strain>
    </source>
</reference>
<dbReference type="GO" id="GO:0006284">
    <property type="term" value="P:base-excision repair"/>
    <property type="evidence" value="ECO:0007669"/>
    <property type="project" value="InterPro"/>
</dbReference>
<dbReference type="Gene3D" id="3.30.310.260">
    <property type="match status" value="1"/>
</dbReference>
<dbReference type="GO" id="GO:0008534">
    <property type="term" value="F:oxidized purine nucleobase lesion DNA N-glycosylase activity"/>
    <property type="evidence" value="ECO:0007669"/>
    <property type="project" value="InterPro"/>
</dbReference>
<evidence type="ECO:0000256" key="8">
    <source>
        <dbReference type="ARBA" id="ARBA00023295"/>
    </source>
</evidence>
<keyword evidence="8" id="KW-0326">Glycosidase</keyword>
<evidence type="ECO:0000313" key="12">
    <source>
        <dbReference type="Proteomes" id="UP000824205"/>
    </source>
</evidence>
<dbReference type="PANTHER" id="PTHR10242">
    <property type="entry name" value="8-OXOGUANINE DNA GLYCOSYLASE"/>
    <property type="match status" value="1"/>
</dbReference>
<evidence type="ECO:0000256" key="9">
    <source>
        <dbReference type="ARBA" id="ARBA00044632"/>
    </source>
</evidence>
<evidence type="ECO:0000313" key="11">
    <source>
        <dbReference type="EMBL" id="HIW85100.1"/>
    </source>
</evidence>
<accession>A0A9D1RCU5</accession>
<dbReference type="InterPro" id="IPR052054">
    <property type="entry name" value="Oxidative_DNA_repair_enzyme"/>
</dbReference>
<evidence type="ECO:0000256" key="3">
    <source>
        <dbReference type="ARBA" id="ARBA00022763"/>
    </source>
</evidence>
<keyword evidence="6" id="KW-0456">Lyase</keyword>
<dbReference type="EMBL" id="DXGE01000006">
    <property type="protein sequence ID" value="HIW85100.1"/>
    <property type="molecule type" value="Genomic_DNA"/>
</dbReference>
<comment type="similarity">
    <text evidence="1">Belongs to the type-1 OGG1 family.</text>
</comment>
<dbReference type="Pfam" id="PF07934">
    <property type="entry name" value="OGG_N"/>
    <property type="match status" value="1"/>
</dbReference>
<dbReference type="AlphaFoldDB" id="A0A9D1RCU5"/>
<dbReference type="Proteomes" id="UP000824205">
    <property type="component" value="Unassembled WGS sequence"/>
</dbReference>
<evidence type="ECO:0000256" key="6">
    <source>
        <dbReference type="ARBA" id="ARBA00023239"/>
    </source>
</evidence>
<protein>
    <recommendedName>
        <fullName evidence="2">DNA-(apurinic or apyrimidinic site) lyase</fullName>
        <ecNumber evidence="2">4.2.99.18</ecNumber>
    </recommendedName>
</protein>
<evidence type="ECO:0000256" key="1">
    <source>
        <dbReference type="ARBA" id="ARBA00010679"/>
    </source>
</evidence>
<dbReference type="InterPro" id="IPR012904">
    <property type="entry name" value="OGG_N"/>
</dbReference>
<gene>
    <name evidence="11" type="ORF">IAA48_01245</name>
</gene>
<evidence type="ECO:0000256" key="4">
    <source>
        <dbReference type="ARBA" id="ARBA00022801"/>
    </source>
</evidence>
<feature type="domain" description="HhH-GPD" evidence="10">
    <location>
        <begin position="120"/>
        <end position="268"/>
    </location>
</feature>
<evidence type="ECO:0000256" key="7">
    <source>
        <dbReference type="ARBA" id="ARBA00023268"/>
    </source>
</evidence>
<reference evidence="11" key="1">
    <citation type="journal article" date="2021" name="PeerJ">
        <title>Extensive microbial diversity within the chicken gut microbiome revealed by metagenomics and culture.</title>
        <authorList>
            <person name="Gilroy R."/>
            <person name="Ravi A."/>
            <person name="Getino M."/>
            <person name="Pursley I."/>
            <person name="Horton D.L."/>
            <person name="Alikhan N.F."/>
            <person name="Baker D."/>
            <person name="Gharbi K."/>
            <person name="Hall N."/>
            <person name="Watson M."/>
            <person name="Adriaenssens E.M."/>
            <person name="Foster-Nyarko E."/>
            <person name="Jarju S."/>
            <person name="Secka A."/>
            <person name="Antonio M."/>
            <person name="Oren A."/>
            <person name="Chaudhuri R.R."/>
            <person name="La Ragione R."/>
            <person name="Hildebrand F."/>
            <person name="Pallen M.J."/>
        </authorList>
    </citation>
    <scope>NUCLEOTIDE SEQUENCE</scope>
    <source>
        <strain evidence="11">421</strain>
    </source>
</reference>
<dbReference type="EC" id="4.2.99.18" evidence="2"/>
<sequence length="275" mass="31077">MIIEERKGGIVLKGVSCLSLPLTLDCGEAFRWQEQADGSWSGAAYGKYLNIKEENGDFLLSATKAEFEAVWRNYFDLDRDYAAICEKLKEDELVRETIDEYYGIRILNQEPWEALVSFIISQQNNIKRIKGIIKRLCDAYGTPIRPGWHAFPTSAALSELSVADLEEIGLGYRAKYVKKLADDVERGAIDLAAIKAMDLGDAKKALLSVYGVGEKVANCALLFGFQFIRCFPVDVWMKRVLQYYPNGLPECFAGYEGIAQQYLFHWARNNLQAVK</sequence>
<dbReference type="CDD" id="cd00056">
    <property type="entry name" value="ENDO3c"/>
    <property type="match status" value="1"/>
</dbReference>
<dbReference type="GO" id="GO:0140078">
    <property type="term" value="F:class I DNA-(apurinic or apyrimidinic site) endonuclease activity"/>
    <property type="evidence" value="ECO:0007669"/>
    <property type="project" value="UniProtKB-EC"/>
</dbReference>
<evidence type="ECO:0000256" key="5">
    <source>
        <dbReference type="ARBA" id="ARBA00023204"/>
    </source>
</evidence>
<evidence type="ECO:0000256" key="2">
    <source>
        <dbReference type="ARBA" id="ARBA00012720"/>
    </source>
</evidence>
<dbReference type="SMART" id="SM00478">
    <property type="entry name" value="ENDO3c"/>
    <property type="match status" value="1"/>
</dbReference>
<dbReference type="SUPFAM" id="SSF48150">
    <property type="entry name" value="DNA-glycosylase"/>
    <property type="match status" value="1"/>
</dbReference>
<dbReference type="InterPro" id="IPR023170">
    <property type="entry name" value="HhH_base_excis_C"/>
</dbReference>
<dbReference type="Gene3D" id="1.10.1670.10">
    <property type="entry name" value="Helix-hairpin-Helix base-excision DNA repair enzymes (C-terminal)"/>
    <property type="match status" value="1"/>
</dbReference>
<dbReference type="SUPFAM" id="SSF55945">
    <property type="entry name" value="TATA-box binding protein-like"/>
    <property type="match status" value="1"/>
</dbReference>
<dbReference type="InterPro" id="IPR003265">
    <property type="entry name" value="HhH-GPD_domain"/>
</dbReference>
<comment type="catalytic activity">
    <reaction evidence="9">
        <text>2'-deoxyribonucleotide-(2'-deoxyribose 5'-phosphate)-2'-deoxyribonucleotide-DNA = a 3'-end 2'-deoxyribonucleotide-(2,3-dehydro-2,3-deoxyribose 5'-phosphate)-DNA + a 5'-end 5'-phospho-2'-deoxyribonucleoside-DNA + H(+)</text>
        <dbReference type="Rhea" id="RHEA:66592"/>
        <dbReference type="Rhea" id="RHEA-COMP:13180"/>
        <dbReference type="Rhea" id="RHEA-COMP:16897"/>
        <dbReference type="Rhea" id="RHEA-COMP:17067"/>
        <dbReference type="ChEBI" id="CHEBI:15378"/>
        <dbReference type="ChEBI" id="CHEBI:136412"/>
        <dbReference type="ChEBI" id="CHEBI:157695"/>
        <dbReference type="ChEBI" id="CHEBI:167181"/>
        <dbReference type="EC" id="4.2.99.18"/>
    </reaction>
</comment>